<dbReference type="Gene3D" id="3.30.160.20">
    <property type="match status" value="1"/>
</dbReference>
<dbReference type="NCBIfam" id="NF006718">
    <property type="entry name" value="PRK09256.1"/>
    <property type="match status" value="1"/>
</dbReference>
<keyword evidence="4" id="KW-1185">Reference proteome</keyword>
<protein>
    <submittedName>
        <fullName evidence="3">Ribosome-associated protein</fullName>
    </submittedName>
</protein>
<dbReference type="GO" id="GO:0072344">
    <property type="term" value="P:rescue of stalled ribosome"/>
    <property type="evidence" value="ECO:0007669"/>
    <property type="project" value="TreeGrafter"/>
</dbReference>
<feature type="domain" description="Prokaryotic-type class I peptide chain release factors" evidence="2">
    <location>
        <begin position="7"/>
        <end position="133"/>
    </location>
</feature>
<gene>
    <name evidence="3" type="ORF">SAMN02745704_00306</name>
</gene>
<proteinExistence type="predicted"/>
<evidence type="ECO:0000259" key="2">
    <source>
        <dbReference type="Pfam" id="PF00472"/>
    </source>
</evidence>
<accession>A0A1T4W631</accession>
<sequence length="141" mass="16282">MLYIAEDVSIPLKEIRIRAVRSSGPGGQHVNTASTKAVLRFNLGRSRRLTQLQKMLLRGKLRRRIGKDGVLTLACQTHRSFERNREEVLRRFADLLAEALAPVMERVRSGVPAGERRRRLESKKRRASVKRCRGPVRREDW</sequence>
<dbReference type="RefSeq" id="WP_078715881.1">
    <property type="nucleotide sequence ID" value="NZ_FUYC01000001.1"/>
</dbReference>
<dbReference type="STRING" id="1121449.SAMN02745704_00306"/>
<dbReference type="Proteomes" id="UP000190027">
    <property type="component" value="Unassembled WGS sequence"/>
</dbReference>
<dbReference type="GO" id="GO:0004045">
    <property type="term" value="F:peptidyl-tRNA hydrolase activity"/>
    <property type="evidence" value="ECO:0007669"/>
    <property type="project" value="TreeGrafter"/>
</dbReference>
<feature type="region of interest" description="Disordered" evidence="1">
    <location>
        <begin position="111"/>
        <end position="141"/>
    </location>
</feature>
<evidence type="ECO:0000256" key="1">
    <source>
        <dbReference type="SAM" id="MobiDB-lite"/>
    </source>
</evidence>
<dbReference type="SUPFAM" id="SSF110916">
    <property type="entry name" value="Peptidyl-tRNA hydrolase domain-like"/>
    <property type="match status" value="1"/>
</dbReference>
<reference evidence="3 4" key="1">
    <citation type="submission" date="2017-02" db="EMBL/GenBank/DDBJ databases">
        <authorList>
            <person name="Peterson S.W."/>
        </authorList>
    </citation>
    <scope>NUCLEOTIDE SEQUENCE [LARGE SCALE GENOMIC DNA]</scope>
    <source>
        <strain evidence="3 4">DSM 16080</strain>
    </source>
</reference>
<feature type="compositionally biased region" description="Basic residues" evidence="1">
    <location>
        <begin position="116"/>
        <end position="135"/>
    </location>
</feature>
<dbReference type="AlphaFoldDB" id="A0A1T4W631"/>
<name>A0A1T4W631_9BACT</name>
<dbReference type="InterPro" id="IPR000352">
    <property type="entry name" value="Pep_chain_release_fac_I"/>
</dbReference>
<organism evidence="3 4">
    <name type="scientific">Paucidesulfovibrio gracilis DSM 16080</name>
    <dbReference type="NCBI Taxonomy" id="1121449"/>
    <lineage>
        <taxon>Bacteria</taxon>
        <taxon>Pseudomonadati</taxon>
        <taxon>Thermodesulfobacteriota</taxon>
        <taxon>Desulfovibrionia</taxon>
        <taxon>Desulfovibrionales</taxon>
        <taxon>Desulfovibrionaceae</taxon>
        <taxon>Paucidesulfovibrio</taxon>
    </lineage>
</organism>
<dbReference type="EMBL" id="FUYC01000001">
    <property type="protein sequence ID" value="SKA72171.1"/>
    <property type="molecule type" value="Genomic_DNA"/>
</dbReference>
<dbReference type="GO" id="GO:0003747">
    <property type="term" value="F:translation release factor activity"/>
    <property type="evidence" value="ECO:0007669"/>
    <property type="project" value="InterPro"/>
</dbReference>
<dbReference type="PANTHER" id="PTHR47814:SF1">
    <property type="entry name" value="PEPTIDYL-TRNA HYDROLASE ARFB"/>
    <property type="match status" value="1"/>
</dbReference>
<evidence type="ECO:0000313" key="3">
    <source>
        <dbReference type="EMBL" id="SKA72171.1"/>
    </source>
</evidence>
<dbReference type="PANTHER" id="PTHR47814">
    <property type="entry name" value="PEPTIDYL-TRNA HYDROLASE ARFB"/>
    <property type="match status" value="1"/>
</dbReference>
<dbReference type="OrthoDB" id="9815709at2"/>
<dbReference type="GO" id="GO:0043022">
    <property type="term" value="F:ribosome binding"/>
    <property type="evidence" value="ECO:0007669"/>
    <property type="project" value="TreeGrafter"/>
</dbReference>
<dbReference type="Pfam" id="PF00472">
    <property type="entry name" value="RF-1"/>
    <property type="match status" value="1"/>
</dbReference>
<evidence type="ECO:0000313" key="4">
    <source>
        <dbReference type="Proteomes" id="UP000190027"/>
    </source>
</evidence>